<gene>
    <name evidence="1" type="ORF">SNE25_21100</name>
</gene>
<dbReference type="RefSeq" id="WP_321560984.1">
    <property type="nucleotide sequence ID" value="NZ_CP139558.1"/>
</dbReference>
<sequence>MKQISEELLKEILEYINDAACRIEGEWGDGHVNNIGEIKENNPNDYSVLLYEKVSDILNGYDL</sequence>
<evidence type="ECO:0000313" key="1">
    <source>
        <dbReference type="EMBL" id="WPU91818.1"/>
    </source>
</evidence>
<dbReference type="Proteomes" id="UP001324380">
    <property type="component" value="Chromosome"/>
</dbReference>
<protein>
    <submittedName>
        <fullName evidence="1">Uncharacterized protein</fullName>
    </submittedName>
</protein>
<keyword evidence="2" id="KW-1185">Reference proteome</keyword>
<accession>A0ABZ0THX7</accession>
<dbReference type="EMBL" id="CP139558">
    <property type="protein sequence ID" value="WPU91818.1"/>
    <property type="molecule type" value="Genomic_DNA"/>
</dbReference>
<name>A0ABZ0THX7_9SPHI</name>
<proteinExistence type="predicted"/>
<evidence type="ECO:0000313" key="2">
    <source>
        <dbReference type="Proteomes" id="UP001324380"/>
    </source>
</evidence>
<organism evidence="1 2">
    <name type="scientific">Mucilaginibacter sabulilitoris</name>
    <dbReference type="NCBI Taxonomy" id="1173583"/>
    <lineage>
        <taxon>Bacteria</taxon>
        <taxon>Pseudomonadati</taxon>
        <taxon>Bacteroidota</taxon>
        <taxon>Sphingobacteriia</taxon>
        <taxon>Sphingobacteriales</taxon>
        <taxon>Sphingobacteriaceae</taxon>
        <taxon>Mucilaginibacter</taxon>
    </lineage>
</organism>
<reference evidence="1 2" key="1">
    <citation type="submission" date="2023-11" db="EMBL/GenBank/DDBJ databases">
        <title>Analysis of the Genomes of Mucilaginibacter gossypii cycad 4 and M. sabulilitoris SNA2: microbes with the potential for plant growth promotion.</title>
        <authorList>
            <person name="Hirsch A.M."/>
            <person name="Humm E."/>
            <person name="Rubbi M."/>
            <person name="Del Vecchio G."/>
            <person name="Ha S.M."/>
            <person name="Pellegrini M."/>
            <person name="Gunsalus R.P."/>
        </authorList>
    </citation>
    <scope>NUCLEOTIDE SEQUENCE [LARGE SCALE GENOMIC DNA]</scope>
    <source>
        <strain evidence="1 2">SNA2</strain>
    </source>
</reference>